<feature type="compositionally biased region" description="Basic and acidic residues" evidence="1">
    <location>
        <begin position="12"/>
        <end position="26"/>
    </location>
</feature>
<feature type="region of interest" description="Disordered" evidence="1">
    <location>
        <begin position="1"/>
        <end position="45"/>
    </location>
</feature>
<evidence type="ECO:0000313" key="4">
    <source>
        <dbReference type="EMBL" id="KIL36404.1"/>
    </source>
</evidence>
<keyword evidence="2" id="KW-0812">Transmembrane</keyword>
<reference evidence="4 5" key="1">
    <citation type="submission" date="2014-12" db="EMBL/GenBank/DDBJ databases">
        <title>Draft genome sequence of Cohnella kolymensis strain B-2846.</title>
        <authorList>
            <person name="Karlyshev A.V."/>
            <person name="Kudryashova E.B."/>
        </authorList>
    </citation>
    <scope>NUCLEOTIDE SEQUENCE [LARGE SCALE GENOMIC DNA]</scope>
    <source>
        <strain evidence="4 5">VKM B-2846</strain>
    </source>
</reference>
<dbReference type="EMBL" id="JXAL01000009">
    <property type="protein sequence ID" value="KIL36404.1"/>
    <property type="molecule type" value="Genomic_DNA"/>
</dbReference>
<evidence type="ECO:0000313" key="5">
    <source>
        <dbReference type="Proteomes" id="UP000054526"/>
    </source>
</evidence>
<feature type="domain" description="SPOR" evidence="3">
    <location>
        <begin position="212"/>
        <end position="269"/>
    </location>
</feature>
<gene>
    <name evidence="4" type="ORF">SD71_07985</name>
</gene>
<keyword evidence="2" id="KW-0472">Membrane</keyword>
<evidence type="ECO:0000256" key="1">
    <source>
        <dbReference type="SAM" id="MobiDB-lite"/>
    </source>
</evidence>
<proteinExistence type="predicted"/>
<protein>
    <recommendedName>
        <fullName evidence="3">SPOR domain-containing protein</fullName>
    </recommendedName>
</protein>
<sequence>MEQKARMTFRFEPPKKPEPKPIERQRRSTAVQQQDKQDHGLSSEVQPQVAVDVFASWDTPFNDIHALEEMIRRSDPVALRPREQAPPVLNEVAEEKWSLTDGPEIELDAEPPAGWLRTGLAARNGPSWWRVFLSVTAAVATGALFGYMVLSLFTGEPLFPSRTGGVNEPPTQSSVQAAGGALPTAAVPAQDDAVTSTPNGEQAVSEIPGDVYYLLQYGVFRSEDSMHGAAQELDGKGLAAAADTNEGYRIYAGVAATRNEAELLAAQMSGTEVYIKPLEGEPVTISSTVHPQGLAGLMKSSGELIGLLTEFTAAGLQDNEPKALSSEHAASLQQAHRAWLQTTAAAEGLKGEAKEAGKSLIQALNSAVMSMTEYNRKPSRYHLWSAQTAIMKALIADRDMRIGLQPPVKP</sequence>
<organism evidence="4 5">
    <name type="scientific">Cohnella kolymensis</name>
    <dbReference type="NCBI Taxonomy" id="1590652"/>
    <lineage>
        <taxon>Bacteria</taxon>
        <taxon>Bacillati</taxon>
        <taxon>Bacillota</taxon>
        <taxon>Bacilli</taxon>
        <taxon>Bacillales</taxon>
        <taxon>Paenibacillaceae</taxon>
        <taxon>Cohnella</taxon>
    </lineage>
</organism>
<dbReference type="Proteomes" id="UP000054526">
    <property type="component" value="Unassembled WGS sequence"/>
</dbReference>
<accession>A0ABR5A5S3</accession>
<dbReference type="RefSeq" id="WP_041061918.1">
    <property type="nucleotide sequence ID" value="NZ_JXAL01000009.1"/>
</dbReference>
<evidence type="ECO:0000256" key="2">
    <source>
        <dbReference type="SAM" id="Phobius"/>
    </source>
</evidence>
<evidence type="ECO:0000259" key="3">
    <source>
        <dbReference type="Pfam" id="PF05036"/>
    </source>
</evidence>
<name>A0ABR5A5S3_9BACL</name>
<comment type="caution">
    <text evidence="4">The sequence shown here is derived from an EMBL/GenBank/DDBJ whole genome shotgun (WGS) entry which is preliminary data.</text>
</comment>
<keyword evidence="5" id="KW-1185">Reference proteome</keyword>
<dbReference type="Pfam" id="PF05036">
    <property type="entry name" value="SPOR"/>
    <property type="match status" value="1"/>
</dbReference>
<keyword evidence="2" id="KW-1133">Transmembrane helix</keyword>
<dbReference type="InterPro" id="IPR007730">
    <property type="entry name" value="SPOR-like_dom"/>
</dbReference>
<feature type="transmembrane region" description="Helical" evidence="2">
    <location>
        <begin position="131"/>
        <end position="153"/>
    </location>
</feature>